<evidence type="ECO:0000313" key="3">
    <source>
        <dbReference type="EMBL" id="QXJ22673.1"/>
    </source>
</evidence>
<dbReference type="EMBL" id="CP059572">
    <property type="protein sequence ID" value="QXJ22673.1"/>
    <property type="molecule type" value="Genomic_DNA"/>
</dbReference>
<dbReference type="Proteomes" id="UP001049518">
    <property type="component" value="Chromosome"/>
</dbReference>
<keyword evidence="4" id="KW-1185">Reference proteome</keyword>
<protein>
    <submittedName>
        <fullName evidence="3">NAD(P)/FAD-dependent oxidoreductase</fullName>
    </submittedName>
</protein>
<dbReference type="PANTHER" id="PTHR38663">
    <property type="match status" value="1"/>
</dbReference>
<organism evidence="3 4">
    <name type="scientific">Actinomadura graeca</name>
    <dbReference type="NCBI Taxonomy" id="2750812"/>
    <lineage>
        <taxon>Bacteria</taxon>
        <taxon>Bacillati</taxon>
        <taxon>Actinomycetota</taxon>
        <taxon>Actinomycetes</taxon>
        <taxon>Streptosporangiales</taxon>
        <taxon>Thermomonosporaceae</taxon>
        <taxon>Actinomadura</taxon>
    </lineage>
</organism>
<dbReference type="PANTHER" id="PTHR38663:SF1">
    <property type="entry name" value="L-ORNITHINE N(5)-MONOOXYGENASE"/>
    <property type="match status" value="1"/>
</dbReference>
<proteinExistence type="predicted"/>
<dbReference type="PRINTS" id="PR00368">
    <property type="entry name" value="FADPNR"/>
</dbReference>
<reference evidence="3" key="1">
    <citation type="submission" date="2020-07" db="EMBL/GenBank/DDBJ databases">
        <authorList>
            <person name="Tarantini F.S."/>
            <person name="Hong K.W."/>
            <person name="Chan K.G."/>
        </authorList>
    </citation>
    <scope>NUCLEOTIDE SEQUENCE</scope>
    <source>
        <strain evidence="3">32-07</strain>
    </source>
</reference>
<dbReference type="Pfam" id="PF07992">
    <property type="entry name" value="Pyr_redox_2"/>
    <property type="match status" value="1"/>
</dbReference>
<dbReference type="InterPro" id="IPR036188">
    <property type="entry name" value="FAD/NAD-bd_sf"/>
</dbReference>
<accession>A0ABX8R100</accession>
<dbReference type="InterPro" id="IPR023753">
    <property type="entry name" value="FAD/NAD-binding_dom"/>
</dbReference>
<feature type="compositionally biased region" description="Low complexity" evidence="1">
    <location>
        <begin position="412"/>
        <end position="425"/>
    </location>
</feature>
<dbReference type="RefSeq" id="WP_231336002.1">
    <property type="nucleotide sequence ID" value="NZ_CP059572.1"/>
</dbReference>
<feature type="domain" description="FAD/NAD(P)-binding" evidence="2">
    <location>
        <begin position="7"/>
        <end position="363"/>
    </location>
</feature>
<dbReference type="SUPFAM" id="SSF51905">
    <property type="entry name" value="FAD/NAD(P)-binding domain"/>
    <property type="match status" value="1"/>
</dbReference>
<evidence type="ECO:0000259" key="2">
    <source>
        <dbReference type="Pfam" id="PF07992"/>
    </source>
</evidence>
<feature type="region of interest" description="Disordered" evidence="1">
    <location>
        <begin position="397"/>
        <end position="425"/>
    </location>
</feature>
<evidence type="ECO:0000313" key="4">
    <source>
        <dbReference type="Proteomes" id="UP001049518"/>
    </source>
</evidence>
<dbReference type="Gene3D" id="3.50.50.60">
    <property type="entry name" value="FAD/NAD(P)-binding domain"/>
    <property type="match status" value="1"/>
</dbReference>
<dbReference type="PRINTS" id="PR00469">
    <property type="entry name" value="PNDRDTASEII"/>
</dbReference>
<sequence length="425" mass="45517">MSDPTSDVVIVGAGPYGLSTAAHLQNVGLGVRVIGTPMRFWDENMPEGMYLKSEPFASSLGAPRPGMGFTDRNPDFRTGRPIPLATFTEYGRWFAAEAVPGIELAEVVSVERGGPAGYLVTLSTGETVATRAVVIAVGVGPFAHIPEELSGLPDWLVSHSSAHRDLGLFAGKDVAVVGAGQSALETAVLLADAGARPQVLARREELDWNTVPEERRSLRSKIIGGPRSGLGTGYRTWLWAERPDLVRHVPYARRQRIVRETMPPAGAWWLRDRLDDRVGVATGRLLVKAAEQDDGVAVTTVDRAGRRLVTEAEHVIAATGFVTDLQRLAVLSPEIRVRVDTRSGAPVLTRDFESSLPGLYFAGLAAAATFGPVMRFVHGSGFAGRRIAHHILHRASHGRRAAPRPEPVQETAPVAGGAPGDGAQR</sequence>
<gene>
    <name evidence="3" type="ORF">AGRA3207_003716</name>
</gene>
<name>A0ABX8R100_9ACTN</name>
<evidence type="ECO:0000256" key="1">
    <source>
        <dbReference type="SAM" id="MobiDB-lite"/>
    </source>
</evidence>